<keyword evidence="3" id="KW-1185">Reference proteome</keyword>
<comment type="caution">
    <text evidence="2">The sequence shown here is derived from an EMBL/GenBank/DDBJ whole genome shotgun (WGS) entry which is preliminary data.</text>
</comment>
<reference evidence="2 3" key="1">
    <citation type="journal article" date="2016" name="Front. Microbiol.">
        <title>Comparative Genomics Analysis of Streptomyces Species Reveals Their Adaptation to the Marine Environment and Their Diversity at the Genomic Level.</title>
        <authorList>
            <person name="Tian X."/>
            <person name="Zhang Z."/>
            <person name="Yang T."/>
            <person name="Chen M."/>
            <person name="Li J."/>
            <person name="Chen F."/>
            <person name="Yang J."/>
            <person name="Li W."/>
            <person name="Zhang B."/>
            <person name="Zhang Z."/>
            <person name="Wu J."/>
            <person name="Zhang C."/>
            <person name="Long L."/>
            <person name="Xiao J."/>
        </authorList>
    </citation>
    <scope>NUCLEOTIDE SEQUENCE [LARGE SCALE GENOMIC DNA]</scope>
    <source>
        <strain evidence="2 3">SCSIO 02100</strain>
    </source>
</reference>
<dbReference type="AlphaFoldDB" id="A0A1E7JW68"/>
<keyword evidence="1" id="KW-0812">Transmembrane</keyword>
<gene>
    <name evidence="2" type="ORF">AN216_23190</name>
</gene>
<proteinExistence type="predicted"/>
<accession>A0A1E7JW68</accession>
<evidence type="ECO:0000313" key="2">
    <source>
        <dbReference type="EMBL" id="OEU95750.1"/>
    </source>
</evidence>
<sequence>MGDLAVLILPPKDPPLTYRPQRLQPHDPQQLVADSLIFLRMAFGSLDFLQGQILGKAWMTLGAVAVLAFLRRRKLTAAGALPPV</sequence>
<evidence type="ECO:0000313" key="3">
    <source>
        <dbReference type="Proteomes" id="UP000176101"/>
    </source>
</evidence>
<evidence type="ECO:0000256" key="1">
    <source>
        <dbReference type="SAM" id="Phobius"/>
    </source>
</evidence>
<name>A0A1E7JW68_9ACTN</name>
<keyword evidence="1" id="KW-0472">Membrane</keyword>
<keyword evidence="1" id="KW-1133">Transmembrane helix</keyword>
<feature type="transmembrane region" description="Helical" evidence="1">
    <location>
        <begin position="53"/>
        <end position="70"/>
    </location>
</feature>
<organism evidence="2 3">
    <name type="scientific">Streptomyces oceani</name>
    <dbReference type="NCBI Taxonomy" id="1075402"/>
    <lineage>
        <taxon>Bacteria</taxon>
        <taxon>Bacillati</taxon>
        <taxon>Actinomycetota</taxon>
        <taxon>Actinomycetes</taxon>
        <taxon>Kitasatosporales</taxon>
        <taxon>Streptomycetaceae</taxon>
        <taxon>Streptomyces</taxon>
    </lineage>
</organism>
<protein>
    <submittedName>
        <fullName evidence="2">Uncharacterized protein</fullName>
    </submittedName>
</protein>
<dbReference type="Proteomes" id="UP000176101">
    <property type="component" value="Unassembled WGS sequence"/>
</dbReference>
<dbReference type="EMBL" id="LJGU01000150">
    <property type="protein sequence ID" value="OEU95750.1"/>
    <property type="molecule type" value="Genomic_DNA"/>
</dbReference>